<dbReference type="PANTHER" id="PTHR44329:SF289">
    <property type="entry name" value="SERINE_THREONINE-PROTEIN KINASE VIK"/>
    <property type="match status" value="1"/>
</dbReference>
<organism evidence="10 11">
    <name type="scientific">Volvox africanus</name>
    <dbReference type="NCBI Taxonomy" id="51714"/>
    <lineage>
        <taxon>Eukaryota</taxon>
        <taxon>Viridiplantae</taxon>
        <taxon>Chlorophyta</taxon>
        <taxon>core chlorophytes</taxon>
        <taxon>Chlorophyceae</taxon>
        <taxon>CS clade</taxon>
        <taxon>Chlamydomonadales</taxon>
        <taxon>Volvocaceae</taxon>
        <taxon>Volvox</taxon>
    </lineage>
</organism>
<dbReference type="SMART" id="SM00220">
    <property type="entry name" value="S_TKc"/>
    <property type="match status" value="1"/>
</dbReference>
<evidence type="ECO:0000256" key="6">
    <source>
        <dbReference type="PROSITE-ProRule" id="PRU10141"/>
    </source>
</evidence>
<reference evidence="10 11" key="1">
    <citation type="journal article" date="2023" name="IScience">
        <title>Expanded male sex-determining region conserved during the evolution of homothallism in the green alga Volvox.</title>
        <authorList>
            <person name="Yamamoto K."/>
            <person name="Matsuzaki R."/>
            <person name="Mahakham W."/>
            <person name="Heman W."/>
            <person name="Sekimoto H."/>
            <person name="Kawachi M."/>
            <person name="Minakuchi Y."/>
            <person name="Toyoda A."/>
            <person name="Nozaki H."/>
        </authorList>
    </citation>
    <scope>NUCLEOTIDE SEQUENCE [LARGE SCALE GENOMIC DNA]</scope>
    <source>
        <strain evidence="10 11">NIES-4468</strain>
    </source>
</reference>
<keyword evidence="1" id="KW-0723">Serine/threonine-protein kinase</keyword>
<dbReference type="InterPro" id="IPR011009">
    <property type="entry name" value="Kinase-like_dom_sf"/>
</dbReference>
<feature type="compositionally biased region" description="Low complexity" evidence="7">
    <location>
        <begin position="1036"/>
        <end position="1051"/>
    </location>
</feature>
<dbReference type="InterPro" id="IPR001245">
    <property type="entry name" value="Ser-Thr/Tyr_kinase_cat_dom"/>
</dbReference>
<evidence type="ECO:0000256" key="5">
    <source>
        <dbReference type="ARBA" id="ARBA00022840"/>
    </source>
</evidence>
<feature type="region of interest" description="Disordered" evidence="7">
    <location>
        <begin position="646"/>
        <end position="667"/>
    </location>
</feature>
<dbReference type="PANTHER" id="PTHR44329">
    <property type="entry name" value="SERINE/THREONINE-PROTEIN KINASE TNNI3K-RELATED"/>
    <property type="match status" value="1"/>
</dbReference>
<dbReference type="Pfam" id="PF00069">
    <property type="entry name" value="Pkinase"/>
    <property type="match status" value="1"/>
</dbReference>
<dbReference type="InterPro" id="IPR051681">
    <property type="entry name" value="Ser/Thr_Kinases-Pseudokinases"/>
</dbReference>
<evidence type="ECO:0000256" key="3">
    <source>
        <dbReference type="ARBA" id="ARBA00022741"/>
    </source>
</evidence>
<feature type="compositionally biased region" description="Low complexity" evidence="7">
    <location>
        <begin position="583"/>
        <end position="594"/>
    </location>
</feature>
<evidence type="ECO:0000256" key="1">
    <source>
        <dbReference type="ARBA" id="ARBA00022527"/>
    </source>
</evidence>
<dbReference type="PROSITE" id="PS00107">
    <property type="entry name" value="PROTEIN_KINASE_ATP"/>
    <property type="match status" value="1"/>
</dbReference>
<dbReference type="InterPro" id="IPR017441">
    <property type="entry name" value="Protein_kinase_ATP_BS"/>
</dbReference>
<keyword evidence="4" id="KW-0418">Kinase</keyword>
<dbReference type="Gene3D" id="1.10.510.10">
    <property type="entry name" value="Transferase(Phosphotransferase) domain 1"/>
    <property type="match status" value="1"/>
</dbReference>
<feature type="region of interest" description="Disordered" evidence="7">
    <location>
        <begin position="578"/>
        <end position="610"/>
    </location>
</feature>
<feature type="signal peptide" evidence="8">
    <location>
        <begin position="1"/>
        <end position="26"/>
    </location>
</feature>
<keyword evidence="8" id="KW-0732">Signal</keyword>
<feature type="chain" id="PRO_5047128679" description="Protein kinase domain-containing protein" evidence="8">
    <location>
        <begin position="27"/>
        <end position="1424"/>
    </location>
</feature>
<dbReference type="InterPro" id="IPR008271">
    <property type="entry name" value="Ser/Thr_kinase_AS"/>
</dbReference>
<dbReference type="SUPFAM" id="SSF56112">
    <property type="entry name" value="Protein kinase-like (PK-like)"/>
    <property type="match status" value="1"/>
</dbReference>
<feature type="region of interest" description="Disordered" evidence="7">
    <location>
        <begin position="796"/>
        <end position="821"/>
    </location>
</feature>
<dbReference type="PROSITE" id="PS00108">
    <property type="entry name" value="PROTEIN_KINASE_ST"/>
    <property type="match status" value="1"/>
</dbReference>
<keyword evidence="2" id="KW-0808">Transferase</keyword>
<evidence type="ECO:0000259" key="9">
    <source>
        <dbReference type="PROSITE" id="PS50011"/>
    </source>
</evidence>
<evidence type="ECO:0000256" key="8">
    <source>
        <dbReference type="SAM" id="SignalP"/>
    </source>
</evidence>
<protein>
    <recommendedName>
        <fullName evidence="9">Protein kinase domain-containing protein</fullName>
    </recommendedName>
</protein>
<comment type="caution">
    <text evidence="10">The sequence shown here is derived from an EMBL/GenBank/DDBJ whole genome shotgun (WGS) entry which is preliminary data.</text>
</comment>
<dbReference type="InterPro" id="IPR000719">
    <property type="entry name" value="Prot_kinase_dom"/>
</dbReference>
<keyword evidence="3 6" id="KW-0547">Nucleotide-binding</keyword>
<evidence type="ECO:0000313" key="10">
    <source>
        <dbReference type="EMBL" id="GLI66603.1"/>
    </source>
</evidence>
<keyword evidence="5 6" id="KW-0067">ATP-binding</keyword>
<sequence>MPCQMWRVDSSLLVVALVLELTSVLCQSDFDNATSFASLLASGSVVQLNVSAKVGFAKASIKGNFVVKGRNGVWMTLPAESGIVRIENGSRLQLVDMGMVYKMPGTLDLPTLLTPSFFDVNQAAVLELCNVSINTDCDILYALQSDICKRMPDENFEVALWALRIVNLVTPNLVAENATLRCSFSATNSTVTVTYLGGDTAYDLNVTPEMDFPCVSSRAKTYADFLALLSPYPEAQPRAFYSFIMNNITADLNKFIRTKIVASKSSVTIVIAGRPDAPTQFDLGGLTGIISLDNSKLVNIEFRDVILTNLCYGPSTQYPLAFVTAPLWFLEYRRTDSLYSLSVAQVNLTRVTLVVSDSELRWWRGMVNTALSSNATGIDPAIFVRYFAPGLQVAPDDNSIWIPYLEWTYGMTTWANCTLAVTPLVASRVSFPWRPDLLDTVLAYGQSGPVPLSKILLVREQLGESVFSSASNVVLLGDVQLPTSLVSSRPTLGANMTIWGQIDGVRYVDLQGLSGVLTVPQNTVLTVRYATILNLGVGRNGVQPAPLQNYTLMLWAFNRSLRQLASNQSRRELLLAGGSESDTAAQAATEQLALHSGRRPRSEGPQPPLAQVHNQTKELQQIPVEQLHGHLRRKVGGLWRHRHLMQATGSNAPGNNSSGSSNSTGGGRIPVGPFQTWLRLEDVVLCMPDVEIKLIYDIWAYNTTSLRVPPEVVDWIRSMLATAKAQKMDTSLLQFDSLNWMGIEAVNIILYDLQLRPPSLQFPILQPTGSILLPDLPPSPPPPSLRLPSPSVVLMPPLSGSASPDPRFRTPDPTTSPPLGSFAAATPQVAVVAAPPQTHAGSIIGLAVGSAAGLLVLCGLVAFTVMFVRHRRKLTRALDPSQANALDKESIHAVAPYSADPAVNGNNSVQPLLPPPPNERVGSGVPVETGRHAYTAKGTATGEIRSATQSCSRAAGAGAGAGAGVGAADNSNGCGKPPSGQPPCPPHDHHRSREATKLSGRTGYGPRRAEAENGASVNTGAGKQPPPRSQPRKSRSSGSAVSGSSGSKSATGSGGAGSDAVSMNSRTELYAALAAFQSELGEQQQQVTIISQLGAGAHGVVYKGEWRGLEVAIKTLLFQAFVGSNADDSGNSLKEQAMLEAAIATTLFHPNVINTFSYDIKPLRMCPAPASSTASSRAETVVSSEASSIMDWKLFIIQEYCDGGTLKDALDGAHFTDPDTGTAYKETAVRVAIEIASGMSYIHGRNIIHGDLKPANILLRSNSASPYGFTAKIADFGLALKLKAGESHISNIRRGTPFYIASELVEDGRATTASDLYSFGVILWELFHGCTVARRLPLRRRIPNLPAEFYTWVPGCPPAYRALATACLSSNPASRPRFVDALATLSTVLSSLVEAKRKEQQLRQQQQEERRLATKAAARVVEQE</sequence>
<gene>
    <name evidence="10" type="ORF">VaNZ11_010524</name>
</gene>
<dbReference type="EMBL" id="BSDZ01000035">
    <property type="protein sequence ID" value="GLI66603.1"/>
    <property type="molecule type" value="Genomic_DNA"/>
</dbReference>
<feature type="non-terminal residue" evidence="10">
    <location>
        <position position="1424"/>
    </location>
</feature>
<dbReference type="Proteomes" id="UP001165090">
    <property type="component" value="Unassembled WGS sequence"/>
</dbReference>
<evidence type="ECO:0000256" key="2">
    <source>
        <dbReference type="ARBA" id="ARBA00022679"/>
    </source>
</evidence>
<feature type="region of interest" description="Disordered" evidence="7">
    <location>
        <begin position="898"/>
        <end position="926"/>
    </location>
</feature>
<feature type="domain" description="Protein kinase" evidence="9">
    <location>
        <begin position="1087"/>
        <end position="1389"/>
    </location>
</feature>
<feature type="binding site" evidence="6">
    <location>
        <position position="1114"/>
    </location>
    <ligand>
        <name>ATP</name>
        <dbReference type="ChEBI" id="CHEBI:30616"/>
    </ligand>
</feature>
<proteinExistence type="predicted"/>
<keyword evidence="11" id="KW-1185">Reference proteome</keyword>
<name>A0ABQ5S9I7_9CHLO</name>
<accession>A0ABQ5S9I7</accession>
<evidence type="ECO:0000256" key="4">
    <source>
        <dbReference type="ARBA" id="ARBA00022777"/>
    </source>
</evidence>
<feature type="region of interest" description="Disordered" evidence="7">
    <location>
        <begin position="954"/>
        <end position="1060"/>
    </location>
</feature>
<dbReference type="PRINTS" id="PR00109">
    <property type="entry name" value="TYRKINASE"/>
</dbReference>
<dbReference type="Gene3D" id="3.30.200.20">
    <property type="entry name" value="Phosphorylase Kinase, domain 1"/>
    <property type="match status" value="1"/>
</dbReference>
<evidence type="ECO:0000256" key="7">
    <source>
        <dbReference type="SAM" id="MobiDB-lite"/>
    </source>
</evidence>
<evidence type="ECO:0000313" key="11">
    <source>
        <dbReference type="Proteomes" id="UP001165090"/>
    </source>
</evidence>
<dbReference type="PROSITE" id="PS50011">
    <property type="entry name" value="PROTEIN_KINASE_DOM"/>
    <property type="match status" value="1"/>
</dbReference>
<feature type="compositionally biased region" description="Low complexity" evidence="7">
    <location>
        <begin position="796"/>
        <end position="805"/>
    </location>
</feature>
<feature type="compositionally biased region" description="Low complexity" evidence="7">
    <location>
        <begin position="647"/>
        <end position="663"/>
    </location>
</feature>